<accession>A0A2U1NB44</accession>
<dbReference type="STRING" id="35608.A0A2U1NB44"/>
<keyword evidence="2" id="KW-1185">Reference proteome</keyword>
<organism evidence="1 2">
    <name type="scientific">Artemisia annua</name>
    <name type="common">Sweet wormwood</name>
    <dbReference type="NCBI Taxonomy" id="35608"/>
    <lineage>
        <taxon>Eukaryota</taxon>
        <taxon>Viridiplantae</taxon>
        <taxon>Streptophyta</taxon>
        <taxon>Embryophyta</taxon>
        <taxon>Tracheophyta</taxon>
        <taxon>Spermatophyta</taxon>
        <taxon>Magnoliopsida</taxon>
        <taxon>eudicotyledons</taxon>
        <taxon>Gunneridae</taxon>
        <taxon>Pentapetalae</taxon>
        <taxon>asterids</taxon>
        <taxon>campanulids</taxon>
        <taxon>Asterales</taxon>
        <taxon>Asteraceae</taxon>
        <taxon>Asteroideae</taxon>
        <taxon>Anthemideae</taxon>
        <taxon>Artemisiinae</taxon>
        <taxon>Artemisia</taxon>
    </lineage>
</organism>
<evidence type="ECO:0000313" key="2">
    <source>
        <dbReference type="Proteomes" id="UP000245207"/>
    </source>
</evidence>
<protein>
    <submittedName>
        <fullName evidence="1">Longin domain-containing protein</fullName>
    </submittedName>
</protein>
<proteinExistence type="predicted"/>
<evidence type="ECO:0000313" key="1">
    <source>
        <dbReference type="EMBL" id="PWA70734.1"/>
    </source>
</evidence>
<gene>
    <name evidence="1" type="ORF">CTI12_AA279780</name>
</gene>
<dbReference type="Proteomes" id="UP000245207">
    <property type="component" value="Unassembled WGS sequence"/>
</dbReference>
<dbReference type="OrthoDB" id="1719357at2759"/>
<dbReference type="AlphaFoldDB" id="A0A2U1NB44"/>
<reference evidence="1 2" key="1">
    <citation type="journal article" date="2018" name="Mol. Plant">
        <title>The genome of Artemisia annua provides insight into the evolution of Asteraceae family and artemisinin biosynthesis.</title>
        <authorList>
            <person name="Shen Q."/>
            <person name="Zhang L."/>
            <person name="Liao Z."/>
            <person name="Wang S."/>
            <person name="Yan T."/>
            <person name="Shi P."/>
            <person name="Liu M."/>
            <person name="Fu X."/>
            <person name="Pan Q."/>
            <person name="Wang Y."/>
            <person name="Lv Z."/>
            <person name="Lu X."/>
            <person name="Zhang F."/>
            <person name="Jiang W."/>
            <person name="Ma Y."/>
            <person name="Chen M."/>
            <person name="Hao X."/>
            <person name="Li L."/>
            <person name="Tang Y."/>
            <person name="Lv G."/>
            <person name="Zhou Y."/>
            <person name="Sun X."/>
            <person name="Brodelius P.E."/>
            <person name="Rose J.K.C."/>
            <person name="Tang K."/>
        </authorList>
    </citation>
    <scope>NUCLEOTIDE SEQUENCE [LARGE SCALE GENOMIC DNA]</scope>
    <source>
        <strain evidence="2">cv. Huhao1</strain>
        <tissue evidence="1">Leaf</tissue>
    </source>
</reference>
<sequence>MVKLTIVGRVNDGLPMSQGPIYDEDDDNKVYKQHAEFLLHETPLRLCQLLIPPSSSTIIASRTQTRRKIPFGGNHRNIFNFDFPLKYCMLKYVVHAMSCYRSTHMIHSISKTIA</sequence>
<dbReference type="EMBL" id="PKPP01003191">
    <property type="protein sequence ID" value="PWA70734.1"/>
    <property type="molecule type" value="Genomic_DNA"/>
</dbReference>
<name>A0A2U1NB44_ARTAN</name>
<comment type="caution">
    <text evidence="1">The sequence shown here is derived from an EMBL/GenBank/DDBJ whole genome shotgun (WGS) entry which is preliminary data.</text>
</comment>